<evidence type="ECO:0000256" key="15">
    <source>
        <dbReference type="ARBA" id="ARBA00025707"/>
    </source>
</evidence>
<dbReference type="EMBL" id="KQ435781">
    <property type="protein sequence ID" value="KOX74777.1"/>
    <property type="molecule type" value="Genomic_DNA"/>
</dbReference>
<dbReference type="GO" id="GO:0030258">
    <property type="term" value="P:lipid modification"/>
    <property type="evidence" value="ECO:0007669"/>
    <property type="project" value="TreeGrafter"/>
</dbReference>
<evidence type="ECO:0000256" key="1">
    <source>
        <dbReference type="ARBA" id="ARBA00004141"/>
    </source>
</evidence>
<keyword evidence="5" id="KW-0444">Lipid biosynthesis</keyword>
<dbReference type="EC" id="2.3.1.23" evidence="16"/>
<evidence type="ECO:0000256" key="11">
    <source>
        <dbReference type="ARBA" id="ARBA00023136"/>
    </source>
</evidence>
<comment type="subcellular location">
    <subcellularLocation>
        <location evidence="2">Endoplasmic reticulum</location>
    </subcellularLocation>
    <subcellularLocation>
        <location evidence="1">Membrane</location>
        <topology evidence="1">Multi-pass membrane protein</topology>
    </subcellularLocation>
</comment>
<evidence type="ECO:0000256" key="12">
    <source>
        <dbReference type="ARBA" id="ARBA00023209"/>
    </source>
</evidence>
<dbReference type="OrthoDB" id="5974730at2759"/>
<keyword evidence="14" id="KW-0012">Acyltransferase</keyword>
<keyword evidence="12" id="KW-0594">Phospholipid biosynthesis</keyword>
<evidence type="ECO:0000256" key="9">
    <source>
        <dbReference type="ARBA" id="ARBA00022989"/>
    </source>
</evidence>
<comment type="pathway">
    <text evidence="15">Phospholipid metabolism.</text>
</comment>
<evidence type="ECO:0000256" key="18">
    <source>
        <dbReference type="ARBA" id="ARBA00039721"/>
    </source>
</evidence>
<evidence type="ECO:0000256" key="4">
    <source>
        <dbReference type="ARBA" id="ARBA00010323"/>
    </source>
</evidence>
<feature type="transmembrane region" description="Helical" evidence="19">
    <location>
        <begin position="229"/>
        <end position="251"/>
    </location>
</feature>
<keyword evidence="8" id="KW-0256">Endoplasmic reticulum</keyword>
<dbReference type="GO" id="GO:0005783">
    <property type="term" value="C:endoplasmic reticulum"/>
    <property type="evidence" value="ECO:0007669"/>
    <property type="project" value="UniProtKB-SubCell"/>
</dbReference>
<dbReference type="GO" id="GO:0016020">
    <property type="term" value="C:membrane"/>
    <property type="evidence" value="ECO:0007669"/>
    <property type="project" value="UniProtKB-SubCell"/>
</dbReference>
<dbReference type="PANTHER" id="PTHR13906">
    <property type="entry name" value="PORCUPINE"/>
    <property type="match status" value="1"/>
</dbReference>
<dbReference type="Pfam" id="PF03062">
    <property type="entry name" value="MBOAT"/>
    <property type="match status" value="1"/>
</dbReference>
<organism evidence="20 21">
    <name type="scientific">Melipona quadrifasciata</name>
    <dbReference type="NCBI Taxonomy" id="166423"/>
    <lineage>
        <taxon>Eukaryota</taxon>
        <taxon>Metazoa</taxon>
        <taxon>Ecdysozoa</taxon>
        <taxon>Arthropoda</taxon>
        <taxon>Hexapoda</taxon>
        <taxon>Insecta</taxon>
        <taxon>Pterygota</taxon>
        <taxon>Neoptera</taxon>
        <taxon>Endopterygota</taxon>
        <taxon>Hymenoptera</taxon>
        <taxon>Apocrita</taxon>
        <taxon>Aculeata</taxon>
        <taxon>Apoidea</taxon>
        <taxon>Anthophila</taxon>
        <taxon>Apidae</taxon>
        <taxon>Melipona</taxon>
    </lineage>
</organism>
<keyword evidence="11 19" id="KW-0472">Membrane</keyword>
<evidence type="ECO:0000256" key="5">
    <source>
        <dbReference type="ARBA" id="ARBA00022516"/>
    </source>
</evidence>
<evidence type="ECO:0000256" key="13">
    <source>
        <dbReference type="ARBA" id="ARBA00023264"/>
    </source>
</evidence>
<comment type="pathway">
    <text evidence="3">Lipid metabolism; phospholipid metabolism.</text>
</comment>
<keyword evidence="9 19" id="KW-1133">Transmembrane helix</keyword>
<keyword evidence="6" id="KW-0808">Transferase</keyword>
<dbReference type="EC" id="2.3.1.n6" evidence="17"/>
<feature type="transmembrane region" description="Helical" evidence="19">
    <location>
        <begin position="114"/>
        <end position="134"/>
    </location>
</feature>
<dbReference type="GO" id="GO:0006656">
    <property type="term" value="P:phosphatidylcholine biosynthetic process"/>
    <property type="evidence" value="ECO:0007669"/>
    <property type="project" value="TreeGrafter"/>
</dbReference>
<keyword evidence="10" id="KW-0443">Lipid metabolism</keyword>
<keyword evidence="13" id="KW-1208">Phospholipid metabolism</keyword>
<proteinExistence type="inferred from homology"/>
<evidence type="ECO:0000256" key="19">
    <source>
        <dbReference type="SAM" id="Phobius"/>
    </source>
</evidence>
<keyword evidence="21" id="KW-1185">Reference proteome</keyword>
<sequence>MAYLLCGYYMTSTDDYDIKWTMPQCVLALRLIGLSFNLLDGQKPEEELSTSQKQVALKELPTFLEIAAFTYFPGSFLVGPQFSMKRYLDYVHGRYTIIDKDSNSVKEEIELHDCIIPGISRMFLGFIYLIYYQLGTSYIPNQYLLSAEFQEQTFFKRLSIIGFWGHVNLYKYICLTQILTKQQKLQSLLKSHPALQILTRILMMMHTFVFMGYSLICFIFLSYPRYHHVYSSVYYCGHIIYLSYPFISILIKTFF</sequence>
<feature type="transmembrane region" description="Helical" evidence="19">
    <location>
        <begin position="201"/>
        <end position="223"/>
    </location>
</feature>
<dbReference type="InterPro" id="IPR049941">
    <property type="entry name" value="LPLAT_7/PORCN-like"/>
</dbReference>
<dbReference type="GO" id="GO:0047184">
    <property type="term" value="F:1-acylglycerophosphocholine O-acyltransferase activity"/>
    <property type="evidence" value="ECO:0007669"/>
    <property type="project" value="UniProtKB-EC"/>
</dbReference>
<evidence type="ECO:0000313" key="20">
    <source>
        <dbReference type="EMBL" id="KOX74777.1"/>
    </source>
</evidence>
<accession>A0A0M9A0Q1</accession>
<evidence type="ECO:0000256" key="10">
    <source>
        <dbReference type="ARBA" id="ARBA00023098"/>
    </source>
</evidence>
<comment type="similarity">
    <text evidence="4">Belongs to the membrane-bound acyltransferase family.</text>
</comment>
<evidence type="ECO:0000313" key="21">
    <source>
        <dbReference type="Proteomes" id="UP000053105"/>
    </source>
</evidence>
<evidence type="ECO:0000256" key="3">
    <source>
        <dbReference type="ARBA" id="ARBA00005074"/>
    </source>
</evidence>
<evidence type="ECO:0000256" key="2">
    <source>
        <dbReference type="ARBA" id="ARBA00004240"/>
    </source>
</evidence>
<reference evidence="20 21" key="1">
    <citation type="submission" date="2015-07" db="EMBL/GenBank/DDBJ databases">
        <title>The genome of Melipona quadrifasciata.</title>
        <authorList>
            <person name="Pan H."/>
            <person name="Kapheim K."/>
        </authorList>
    </citation>
    <scope>NUCLEOTIDE SEQUENCE [LARGE SCALE GENOMIC DNA]</scope>
    <source>
        <strain evidence="20">0111107301</strain>
        <tissue evidence="20">Whole body</tissue>
    </source>
</reference>
<dbReference type="Proteomes" id="UP000053105">
    <property type="component" value="Unassembled WGS sequence"/>
</dbReference>
<evidence type="ECO:0000256" key="7">
    <source>
        <dbReference type="ARBA" id="ARBA00022692"/>
    </source>
</evidence>
<evidence type="ECO:0000256" key="16">
    <source>
        <dbReference type="ARBA" id="ARBA00026120"/>
    </source>
</evidence>
<keyword evidence="7 19" id="KW-0812">Transmembrane</keyword>
<feature type="transmembrane region" description="Helical" evidence="19">
    <location>
        <begin position="154"/>
        <end position="180"/>
    </location>
</feature>
<evidence type="ECO:0000256" key="17">
    <source>
        <dbReference type="ARBA" id="ARBA00038923"/>
    </source>
</evidence>
<dbReference type="STRING" id="166423.A0A0M9A0Q1"/>
<dbReference type="GO" id="GO:0071617">
    <property type="term" value="F:lysophospholipid acyltransferase activity"/>
    <property type="evidence" value="ECO:0007669"/>
    <property type="project" value="TreeGrafter"/>
</dbReference>
<dbReference type="InterPro" id="IPR004299">
    <property type="entry name" value="MBOAT_fam"/>
</dbReference>
<protein>
    <recommendedName>
        <fullName evidence="18">Lysophospholipid acyltransferase 5</fullName>
        <ecNumber evidence="16">2.3.1.23</ecNumber>
        <ecNumber evidence="17">2.3.1.n6</ecNumber>
    </recommendedName>
</protein>
<evidence type="ECO:0000256" key="8">
    <source>
        <dbReference type="ARBA" id="ARBA00022824"/>
    </source>
</evidence>
<evidence type="ECO:0000256" key="14">
    <source>
        <dbReference type="ARBA" id="ARBA00023315"/>
    </source>
</evidence>
<name>A0A0M9A0Q1_9HYME</name>
<evidence type="ECO:0000256" key="6">
    <source>
        <dbReference type="ARBA" id="ARBA00022679"/>
    </source>
</evidence>
<dbReference type="PANTHER" id="PTHR13906:SF14">
    <property type="entry name" value="LYSOPHOSPHOLIPID ACYLTRANSFERASE 5"/>
    <property type="match status" value="1"/>
</dbReference>
<gene>
    <name evidence="20" type="ORF">WN51_00384</name>
</gene>
<dbReference type="AlphaFoldDB" id="A0A0M9A0Q1"/>